<protein>
    <submittedName>
        <fullName evidence="1">Uncharacterized protein</fullName>
    </submittedName>
</protein>
<name>A0ABR3G7T2_9PEZI</name>
<dbReference type="EMBL" id="JBBBZM010000193">
    <property type="protein sequence ID" value="KAL0632009.1"/>
    <property type="molecule type" value="Genomic_DNA"/>
</dbReference>
<proteinExistence type="predicted"/>
<accession>A0ABR3G7T2</accession>
<reference evidence="1 2" key="1">
    <citation type="submission" date="2024-02" db="EMBL/GenBank/DDBJ databases">
        <title>Discinaceae phylogenomics.</title>
        <authorList>
            <person name="Dirks A.C."/>
            <person name="James T.Y."/>
        </authorList>
    </citation>
    <scope>NUCLEOTIDE SEQUENCE [LARGE SCALE GENOMIC DNA]</scope>
    <source>
        <strain evidence="1 2">ACD0624</strain>
    </source>
</reference>
<gene>
    <name evidence="1" type="ORF">Q9L58_009097</name>
</gene>
<evidence type="ECO:0000313" key="1">
    <source>
        <dbReference type="EMBL" id="KAL0632009.1"/>
    </source>
</evidence>
<sequence length="119" mass="13266">MQHLVYFIEPFFANYGFNPKFLTDVTPSAKKFPSTAEVKKFAEDLRFLHQSLISEMAYAGLVLIHPPKSRWFVPHSRGGVGSHPTARIGRWRKVVSGGWVSIHAAAFQSDPVNPTGGLE</sequence>
<dbReference type="Proteomes" id="UP001447188">
    <property type="component" value="Unassembled WGS sequence"/>
</dbReference>
<organism evidence="1 2">
    <name type="scientific">Discina gigas</name>
    <dbReference type="NCBI Taxonomy" id="1032678"/>
    <lineage>
        <taxon>Eukaryota</taxon>
        <taxon>Fungi</taxon>
        <taxon>Dikarya</taxon>
        <taxon>Ascomycota</taxon>
        <taxon>Pezizomycotina</taxon>
        <taxon>Pezizomycetes</taxon>
        <taxon>Pezizales</taxon>
        <taxon>Discinaceae</taxon>
        <taxon>Discina</taxon>
    </lineage>
</organism>
<evidence type="ECO:0000313" key="2">
    <source>
        <dbReference type="Proteomes" id="UP001447188"/>
    </source>
</evidence>
<comment type="caution">
    <text evidence="1">The sequence shown here is derived from an EMBL/GenBank/DDBJ whole genome shotgun (WGS) entry which is preliminary data.</text>
</comment>
<keyword evidence="2" id="KW-1185">Reference proteome</keyword>